<dbReference type="SUPFAM" id="SSF101874">
    <property type="entry name" value="YceI-like"/>
    <property type="match status" value="1"/>
</dbReference>
<proteinExistence type="inferred from homology"/>
<evidence type="ECO:0000313" key="4">
    <source>
        <dbReference type="Proteomes" id="UP001418444"/>
    </source>
</evidence>
<keyword evidence="4" id="KW-1185">Reference proteome</keyword>
<feature type="domain" description="Lipid/polyisoprenoid-binding YceI-like" evidence="2">
    <location>
        <begin position="10"/>
        <end position="181"/>
    </location>
</feature>
<dbReference type="Proteomes" id="UP001418444">
    <property type="component" value="Unassembled WGS sequence"/>
</dbReference>
<evidence type="ECO:0000313" key="3">
    <source>
        <dbReference type="EMBL" id="GAA3965757.1"/>
    </source>
</evidence>
<sequence length="181" mass="19151">MCQAEAMSDTWTLTADDGELLLHTGTAGRAARTGHKLTIAMTSWQAQATVADGHPTEVTLTVDVDSLDVVNGEGGLTPWTGVEAGTARKNALKSLDAKKYPQITYRSTGVQRDGDTYAVSGELTVCGVTRPHPLTVTRDGDRFSCESVITQTDFKIKPFSLMMGSVKVADDVSVSITATAG</sequence>
<dbReference type="Gene3D" id="2.40.128.110">
    <property type="entry name" value="Lipid/polyisoprenoid-binding, YceI-like"/>
    <property type="match status" value="1"/>
</dbReference>
<comment type="caution">
    <text evidence="3">The sequence shown here is derived from an EMBL/GenBank/DDBJ whole genome shotgun (WGS) entry which is preliminary data.</text>
</comment>
<dbReference type="InterPro" id="IPR007372">
    <property type="entry name" value="Lipid/polyisoprenoid-bd_YceI"/>
</dbReference>
<dbReference type="SMART" id="SM00867">
    <property type="entry name" value="YceI"/>
    <property type="match status" value="1"/>
</dbReference>
<name>A0ABP7PHH1_9ACTN</name>
<reference evidence="4" key="1">
    <citation type="journal article" date="2019" name="Int. J. Syst. Evol. Microbiol.">
        <title>The Global Catalogue of Microorganisms (GCM) 10K type strain sequencing project: providing services to taxonomists for standard genome sequencing and annotation.</title>
        <authorList>
            <consortium name="The Broad Institute Genomics Platform"/>
            <consortium name="The Broad Institute Genome Sequencing Center for Infectious Disease"/>
            <person name="Wu L."/>
            <person name="Ma J."/>
        </authorList>
    </citation>
    <scope>NUCLEOTIDE SEQUENCE [LARGE SCALE GENOMIC DNA]</scope>
    <source>
        <strain evidence="4">JCM 16923</strain>
    </source>
</reference>
<evidence type="ECO:0000256" key="1">
    <source>
        <dbReference type="ARBA" id="ARBA00008812"/>
    </source>
</evidence>
<organism evidence="3 4">
    <name type="scientific">Gordonia caeni</name>
    <dbReference type="NCBI Taxonomy" id="1007097"/>
    <lineage>
        <taxon>Bacteria</taxon>
        <taxon>Bacillati</taxon>
        <taxon>Actinomycetota</taxon>
        <taxon>Actinomycetes</taxon>
        <taxon>Mycobacteriales</taxon>
        <taxon>Gordoniaceae</taxon>
        <taxon>Gordonia</taxon>
    </lineage>
</organism>
<evidence type="ECO:0000259" key="2">
    <source>
        <dbReference type="SMART" id="SM00867"/>
    </source>
</evidence>
<dbReference type="PANTHER" id="PTHR34406:SF1">
    <property type="entry name" value="PROTEIN YCEI"/>
    <property type="match status" value="1"/>
</dbReference>
<gene>
    <name evidence="3" type="ORF">GCM10022231_28190</name>
</gene>
<protein>
    <submittedName>
        <fullName evidence="3">YceI family protein</fullName>
    </submittedName>
</protein>
<dbReference type="EMBL" id="BAAAZW010000008">
    <property type="protein sequence ID" value="GAA3965757.1"/>
    <property type="molecule type" value="Genomic_DNA"/>
</dbReference>
<dbReference type="PANTHER" id="PTHR34406">
    <property type="entry name" value="PROTEIN YCEI"/>
    <property type="match status" value="1"/>
</dbReference>
<dbReference type="InterPro" id="IPR036761">
    <property type="entry name" value="TTHA0802/YceI-like_sf"/>
</dbReference>
<comment type="similarity">
    <text evidence="1">Belongs to the UPF0312 family.</text>
</comment>
<dbReference type="Pfam" id="PF04264">
    <property type="entry name" value="YceI"/>
    <property type="match status" value="1"/>
</dbReference>
<accession>A0ABP7PHH1</accession>